<reference evidence="7" key="1">
    <citation type="journal article" date="2018" name="DNA Res.">
        <title>Multiple hybrid de novo genome assembly of finger millet, an orphan allotetraploid crop.</title>
        <authorList>
            <person name="Hatakeyama M."/>
            <person name="Aluri S."/>
            <person name="Balachadran M.T."/>
            <person name="Sivarajan S.R."/>
            <person name="Patrignani A."/>
            <person name="Gruter S."/>
            <person name="Poveda L."/>
            <person name="Shimizu-Inatsugi R."/>
            <person name="Baeten J."/>
            <person name="Francoijs K.J."/>
            <person name="Nataraja K.N."/>
            <person name="Reddy Y.A.N."/>
            <person name="Phadnis S."/>
            <person name="Ravikumar R.L."/>
            <person name="Schlapbach R."/>
            <person name="Sreeman S.M."/>
            <person name="Shimizu K.K."/>
        </authorList>
    </citation>
    <scope>NUCLEOTIDE SEQUENCE</scope>
</reference>
<protein>
    <recommendedName>
        <fullName evidence="6">Serine-threonine/tyrosine-protein kinase catalytic domain-containing protein</fullName>
    </recommendedName>
</protein>
<keyword evidence="8" id="KW-1185">Reference proteome</keyword>
<dbReference type="EMBL" id="BQKI01000079">
    <property type="protein sequence ID" value="GJN26315.1"/>
    <property type="molecule type" value="Genomic_DNA"/>
</dbReference>
<dbReference type="PANTHER" id="PTHR47973">
    <property type="entry name" value="CYSTEINE-RICH RECEPTOR-LIKE PROTEIN KINASE 3"/>
    <property type="match status" value="1"/>
</dbReference>
<dbReference type="Proteomes" id="UP001054889">
    <property type="component" value="Unassembled WGS sequence"/>
</dbReference>
<feature type="region of interest" description="Disordered" evidence="5">
    <location>
        <begin position="121"/>
        <end position="156"/>
    </location>
</feature>
<evidence type="ECO:0000313" key="7">
    <source>
        <dbReference type="EMBL" id="GJN26315.1"/>
    </source>
</evidence>
<organism evidence="7 8">
    <name type="scientific">Eleusine coracana subsp. coracana</name>
    <dbReference type="NCBI Taxonomy" id="191504"/>
    <lineage>
        <taxon>Eukaryota</taxon>
        <taxon>Viridiplantae</taxon>
        <taxon>Streptophyta</taxon>
        <taxon>Embryophyta</taxon>
        <taxon>Tracheophyta</taxon>
        <taxon>Spermatophyta</taxon>
        <taxon>Magnoliopsida</taxon>
        <taxon>Liliopsida</taxon>
        <taxon>Poales</taxon>
        <taxon>Poaceae</taxon>
        <taxon>PACMAD clade</taxon>
        <taxon>Chloridoideae</taxon>
        <taxon>Cynodonteae</taxon>
        <taxon>Eleusininae</taxon>
        <taxon>Eleusine</taxon>
    </lineage>
</organism>
<name>A0AAV5EUI6_ELECO</name>
<feature type="domain" description="Serine-threonine/tyrosine-protein kinase catalytic" evidence="6">
    <location>
        <begin position="3"/>
        <end position="92"/>
    </location>
</feature>
<dbReference type="GO" id="GO:0005524">
    <property type="term" value="F:ATP binding"/>
    <property type="evidence" value="ECO:0007669"/>
    <property type="project" value="UniProtKB-KW"/>
</dbReference>
<evidence type="ECO:0000259" key="6">
    <source>
        <dbReference type="Pfam" id="PF07714"/>
    </source>
</evidence>
<keyword evidence="4" id="KW-0067">ATP-binding</keyword>
<dbReference type="GO" id="GO:0004672">
    <property type="term" value="F:protein kinase activity"/>
    <property type="evidence" value="ECO:0007669"/>
    <property type="project" value="InterPro"/>
</dbReference>
<gene>
    <name evidence="7" type="primary">gb14238</name>
    <name evidence="7" type="ORF">PR202_gb14238</name>
</gene>
<evidence type="ECO:0000313" key="8">
    <source>
        <dbReference type="Proteomes" id="UP001054889"/>
    </source>
</evidence>
<sequence length="156" mass="17546">MQRCLTLKCDVYSFGVILLEVVRGRRNRNSPTLLLDAWESWNQHEISKLLDPAVPQPEPEVLLELEKCVQVGLLCVQQSPDDRPTMSIVVTMLNNNGPRIHPPKKPVFNGTFASPIREAVDRSMQEASSSSSHDSHTQYQTQASDELRGSDTIYLT</sequence>
<reference evidence="7" key="2">
    <citation type="submission" date="2021-12" db="EMBL/GenBank/DDBJ databases">
        <title>Resequencing data analysis of finger millet.</title>
        <authorList>
            <person name="Hatakeyama M."/>
            <person name="Aluri S."/>
            <person name="Balachadran M.T."/>
            <person name="Sivarajan S.R."/>
            <person name="Poveda L."/>
            <person name="Shimizu-Inatsugi R."/>
            <person name="Schlapbach R."/>
            <person name="Sreeman S.M."/>
            <person name="Shimizu K.K."/>
        </authorList>
    </citation>
    <scope>NUCLEOTIDE SEQUENCE</scope>
</reference>
<evidence type="ECO:0000256" key="1">
    <source>
        <dbReference type="ARBA" id="ARBA00022679"/>
    </source>
</evidence>
<dbReference type="Pfam" id="PF07714">
    <property type="entry name" value="PK_Tyr_Ser-Thr"/>
    <property type="match status" value="1"/>
</dbReference>
<dbReference type="InterPro" id="IPR052059">
    <property type="entry name" value="CR_Ser/Thr_kinase"/>
</dbReference>
<evidence type="ECO:0000256" key="5">
    <source>
        <dbReference type="SAM" id="MobiDB-lite"/>
    </source>
</evidence>
<dbReference type="SUPFAM" id="SSF56112">
    <property type="entry name" value="Protein kinase-like (PK-like)"/>
    <property type="match status" value="1"/>
</dbReference>
<accession>A0AAV5EUI6</accession>
<dbReference type="InterPro" id="IPR001245">
    <property type="entry name" value="Ser-Thr/Tyr_kinase_cat_dom"/>
</dbReference>
<evidence type="ECO:0000256" key="3">
    <source>
        <dbReference type="ARBA" id="ARBA00022777"/>
    </source>
</evidence>
<evidence type="ECO:0000256" key="4">
    <source>
        <dbReference type="ARBA" id="ARBA00022840"/>
    </source>
</evidence>
<dbReference type="InterPro" id="IPR011009">
    <property type="entry name" value="Kinase-like_dom_sf"/>
</dbReference>
<keyword evidence="3" id="KW-0418">Kinase</keyword>
<keyword evidence="2" id="KW-0547">Nucleotide-binding</keyword>
<dbReference type="Gene3D" id="1.10.510.10">
    <property type="entry name" value="Transferase(Phosphotransferase) domain 1"/>
    <property type="match status" value="1"/>
</dbReference>
<evidence type="ECO:0000256" key="2">
    <source>
        <dbReference type="ARBA" id="ARBA00022741"/>
    </source>
</evidence>
<keyword evidence="1" id="KW-0808">Transferase</keyword>
<proteinExistence type="predicted"/>
<comment type="caution">
    <text evidence="7">The sequence shown here is derived from an EMBL/GenBank/DDBJ whole genome shotgun (WGS) entry which is preliminary data.</text>
</comment>
<dbReference type="AlphaFoldDB" id="A0AAV5EUI6"/>